<evidence type="ECO:0000256" key="1">
    <source>
        <dbReference type="SAM" id="Phobius"/>
    </source>
</evidence>
<dbReference type="Pfam" id="PF06985">
    <property type="entry name" value="HET"/>
    <property type="match status" value="1"/>
</dbReference>
<evidence type="ECO:0000259" key="2">
    <source>
        <dbReference type="Pfam" id="PF06985"/>
    </source>
</evidence>
<gene>
    <name evidence="4" type="ORF">CFIO01_07602</name>
</gene>
<dbReference type="EMBL" id="JARH01000041">
    <property type="protein sequence ID" value="EXF86034.1"/>
    <property type="molecule type" value="Genomic_DNA"/>
</dbReference>
<dbReference type="InterPro" id="IPR058525">
    <property type="entry name" value="DUF8212"/>
</dbReference>
<dbReference type="Pfam" id="PF26640">
    <property type="entry name" value="DUF8212"/>
    <property type="match status" value="1"/>
</dbReference>
<evidence type="ECO:0000313" key="4">
    <source>
        <dbReference type="EMBL" id="EXF86034.1"/>
    </source>
</evidence>
<evidence type="ECO:0000313" key="5">
    <source>
        <dbReference type="Proteomes" id="UP000020467"/>
    </source>
</evidence>
<dbReference type="PANTHER" id="PTHR10622">
    <property type="entry name" value="HET DOMAIN-CONTAINING PROTEIN"/>
    <property type="match status" value="1"/>
</dbReference>
<dbReference type="Proteomes" id="UP000020467">
    <property type="component" value="Unassembled WGS sequence"/>
</dbReference>
<evidence type="ECO:0000259" key="3">
    <source>
        <dbReference type="Pfam" id="PF26640"/>
    </source>
</evidence>
<comment type="caution">
    <text evidence="4">The sequence shown here is derived from an EMBL/GenBank/DDBJ whole genome shotgun (WGS) entry which is preliminary data.</text>
</comment>
<keyword evidence="1" id="KW-1133">Transmembrane helix</keyword>
<accession>A0A010S5L3</accession>
<feature type="transmembrane region" description="Helical" evidence="1">
    <location>
        <begin position="337"/>
        <end position="359"/>
    </location>
</feature>
<dbReference type="InterPro" id="IPR010730">
    <property type="entry name" value="HET"/>
</dbReference>
<dbReference type="STRING" id="1445577.A0A010S5L3"/>
<name>A0A010S5L3_9PEZI</name>
<dbReference type="KEGG" id="cfj:CFIO01_07602"/>
<sequence length="450" mass="51498">MRLINTTSFDLQSGEQSVFREEGYAILSHRWQNSEIKFNEFLDHAEELKNGAGPLNLSLDKIRGACATARNKGYNWMWIDSCCIDKSSTTEETESINSMFKWYRDAKLCIVYLSDVEVNITLTDADLKTDPLIFNRVGREDPSEWFYRGWTLQEMLAPRDLEFYDTKWTYMGTRTELKVQLEKASGISQKYLTGLQDFTKVCIAAKMSWMANRVTSREEDITYSMLGIFNVFMTPQYGEGTRAFQRLQETILSSQVMDESLFAWRMPQPSSGETFNGTNEGWAPDEWGLLAPSPKWFRNCGSMTCTDELPSRIFTWTTQGIEGNFIRIMDNRKTVSMAALTGFLLGSVVCLPCGILMVVHGIRYFMKKFYGDYAFVLNCFDTNAKGETTRVNIFLRVLQKPTKQQTTAFAPQLPGYRRVRCTELGTKEKASPCSSRHKAVVYQPVPQISD</sequence>
<proteinExistence type="predicted"/>
<dbReference type="PANTHER" id="PTHR10622:SF10">
    <property type="entry name" value="HET DOMAIN-CONTAINING PROTEIN"/>
    <property type="match status" value="1"/>
</dbReference>
<reference evidence="4 5" key="1">
    <citation type="submission" date="2014-02" db="EMBL/GenBank/DDBJ databases">
        <title>The genome sequence of Colletotrichum fioriniae PJ7.</title>
        <authorList>
            <person name="Baroncelli R."/>
            <person name="Thon M.R."/>
        </authorList>
    </citation>
    <scope>NUCLEOTIDE SEQUENCE [LARGE SCALE GENOMIC DNA]</scope>
    <source>
        <strain evidence="4 5">PJ7</strain>
    </source>
</reference>
<dbReference type="eggNOG" id="ENOG502RJQ2">
    <property type="taxonomic scope" value="Eukaryota"/>
</dbReference>
<keyword evidence="5" id="KW-1185">Reference proteome</keyword>
<dbReference type="OrthoDB" id="4849427at2759"/>
<dbReference type="HOGENOM" id="CLU_000288_138_0_1"/>
<dbReference type="AlphaFoldDB" id="A0A010S5L3"/>
<organism evidence="4 5">
    <name type="scientific">Colletotrichum fioriniae PJ7</name>
    <dbReference type="NCBI Taxonomy" id="1445577"/>
    <lineage>
        <taxon>Eukaryota</taxon>
        <taxon>Fungi</taxon>
        <taxon>Dikarya</taxon>
        <taxon>Ascomycota</taxon>
        <taxon>Pezizomycotina</taxon>
        <taxon>Sordariomycetes</taxon>
        <taxon>Hypocreomycetidae</taxon>
        <taxon>Glomerellales</taxon>
        <taxon>Glomerellaceae</taxon>
        <taxon>Colletotrichum</taxon>
        <taxon>Colletotrichum acutatum species complex</taxon>
    </lineage>
</organism>
<feature type="domain" description="DUF8212" evidence="3">
    <location>
        <begin position="242"/>
        <end position="306"/>
    </location>
</feature>
<keyword evidence="1" id="KW-0472">Membrane</keyword>
<protein>
    <submittedName>
        <fullName evidence="4">HET domain-containing protein</fullName>
    </submittedName>
</protein>
<feature type="domain" description="Heterokaryon incompatibility" evidence="2">
    <location>
        <begin position="24"/>
        <end position="118"/>
    </location>
</feature>
<keyword evidence="1" id="KW-0812">Transmembrane</keyword>